<evidence type="ECO:0000313" key="2">
    <source>
        <dbReference type="EMBL" id="KXS15493.1"/>
    </source>
</evidence>
<feature type="compositionally biased region" description="Polar residues" evidence="1">
    <location>
        <begin position="36"/>
        <end position="52"/>
    </location>
</feature>
<reference evidence="2 3" key="1">
    <citation type="journal article" date="2015" name="Genome Biol. Evol.">
        <title>Phylogenomic analyses indicate that early fungi evolved digesting cell walls of algal ancestors of land plants.</title>
        <authorList>
            <person name="Chang Y."/>
            <person name="Wang S."/>
            <person name="Sekimoto S."/>
            <person name="Aerts A.L."/>
            <person name="Choi C."/>
            <person name="Clum A."/>
            <person name="LaButti K.M."/>
            <person name="Lindquist E.A."/>
            <person name="Yee Ngan C."/>
            <person name="Ohm R.A."/>
            <person name="Salamov A.A."/>
            <person name="Grigoriev I.V."/>
            <person name="Spatafora J.W."/>
            <person name="Berbee M.L."/>
        </authorList>
    </citation>
    <scope>NUCLEOTIDE SEQUENCE [LARGE SCALE GENOMIC DNA]</scope>
    <source>
        <strain evidence="2 3">JEL478</strain>
    </source>
</reference>
<evidence type="ECO:0000313" key="3">
    <source>
        <dbReference type="Proteomes" id="UP000070544"/>
    </source>
</evidence>
<evidence type="ECO:0000256" key="1">
    <source>
        <dbReference type="SAM" id="MobiDB-lite"/>
    </source>
</evidence>
<feature type="compositionally biased region" description="Polar residues" evidence="1">
    <location>
        <begin position="616"/>
        <end position="635"/>
    </location>
</feature>
<dbReference type="AlphaFoldDB" id="A0A139AGF2"/>
<feature type="region of interest" description="Disordered" evidence="1">
    <location>
        <begin position="601"/>
        <end position="635"/>
    </location>
</feature>
<dbReference type="Proteomes" id="UP000070544">
    <property type="component" value="Unassembled WGS sequence"/>
</dbReference>
<organism evidence="2 3">
    <name type="scientific">Gonapodya prolifera (strain JEL478)</name>
    <name type="common">Monoblepharis prolifera</name>
    <dbReference type="NCBI Taxonomy" id="1344416"/>
    <lineage>
        <taxon>Eukaryota</taxon>
        <taxon>Fungi</taxon>
        <taxon>Fungi incertae sedis</taxon>
        <taxon>Chytridiomycota</taxon>
        <taxon>Chytridiomycota incertae sedis</taxon>
        <taxon>Monoblepharidomycetes</taxon>
        <taxon>Monoblepharidales</taxon>
        <taxon>Gonapodyaceae</taxon>
        <taxon>Gonapodya</taxon>
    </lineage>
</organism>
<gene>
    <name evidence="2" type="ORF">M427DRAFT_56832</name>
</gene>
<dbReference type="EMBL" id="KQ965762">
    <property type="protein sequence ID" value="KXS15493.1"/>
    <property type="molecule type" value="Genomic_DNA"/>
</dbReference>
<accession>A0A139AGF2</accession>
<protein>
    <submittedName>
        <fullName evidence="2">Uncharacterized protein</fullName>
    </submittedName>
</protein>
<proteinExistence type="predicted"/>
<feature type="region of interest" description="Disordered" evidence="1">
    <location>
        <begin position="1"/>
        <end position="69"/>
    </location>
</feature>
<keyword evidence="3" id="KW-1185">Reference proteome</keyword>
<feature type="compositionally biased region" description="Basic and acidic residues" evidence="1">
    <location>
        <begin position="1"/>
        <end position="11"/>
    </location>
</feature>
<name>A0A139AGF2_GONPJ</name>
<sequence length="635" mass="72073">MDLSTLEDRIGLPETSALGVDDNESESILETSSTIGPNSTNDDSFLTSQEDQLSAVPYPPLKDSLSDISDDEDDDIEALELHTETGNREELDPLGRGHIEDVVYLLLKVYLRSDSSYLLKYASICRCYRQYVQRTFPTVFQSVDTAMNARIPVTLASHLIDKFTFDVAHERACSSKCVACGKGISEQQLVSPHGRAREQRSANTDTFIRSLRLPKLCEKDLHNREFGAVSLVALANRFVLPSTVVEHCFRLRNLDSQSSPRYYGASGYRAAIFFHGSLAALQARRADGRRRRILIREALKAQLNGKIELDLLQYFIEHKDAPLVGFVLACRRRTACRLRRLMELREQYKQIRGVAVAPFDPKSSEYELVGSDEESLLQLTSETLTMFPDLKPILPLPMPQLYGPEVDFVFYGRIDSLVAMHEQLKRSGMDRVATEVGARRLQLHWHNRGMKSKTWEEARAVALKYWLQKTQKRKGNIPQSWRPLIQGIMDAAPKKAVAKEKSTGKDLTQGRILTLTREAKRKGLDHKADLPLFEMYARGSKSNASAEEFVEELQRSRQARLAEVTQGRLELNLPEEDPLHQAEKEFVEYGKDSPWKQVQQKLVKGGTKRKLAGDSGFSSSKRGNREYTTYDSRRR</sequence>